<sequence length="113" mass="11946">MSEFRDKPKPAALGNPETDPAFTWRIAPGARPLDLHAPRALRTPTVGIPWLVVSGDYAGDLAEHDEVRDWPYTSDIAAGAAVIAAAGRGPREGLVQPAERGDMDADAFKGGGQ</sequence>
<reference evidence="2" key="1">
    <citation type="submission" date="2020-02" db="EMBL/GenBank/DDBJ databases">
        <authorList>
            <person name="Meier V. D."/>
        </authorList>
    </citation>
    <scope>NUCLEOTIDE SEQUENCE</scope>
    <source>
        <strain evidence="2">AVDCRST_MAG68</strain>
    </source>
</reference>
<name>A0A6J4MV35_9BACT</name>
<feature type="region of interest" description="Disordered" evidence="1">
    <location>
        <begin position="92"/>
        <end position="113"/>
    </location>
</feature>
<evidence type="ECO:0000256" key="1">
    <source>
        <dbReference type="SAM" id="MobiDB-lite"/>
    </source>
</evidence>
<feature type="region of interest" description="Disordered" evidence="1">
    <location>
        <begin position="1"/>
        <end position="21"/>
    </location>
</feature>
<accession>A0A6J4MV35</accession>
<protein>
    <submittedName>
        <fullName evidence="2">Uncharacterized protein</fullName>
    </submittedName>
</protein>
<dbReference type="EMBL" id="CADCTW010000217">
    <property type="protein sequence ID" value="CAA9365335.1"/>
    <property type="molecule type" value="Genomic_DNA"/>
</dbReference>
<evidence type="ECO:0000313" key="2">
    <source>
        <dbReference type="EMBL" id="CAA9365335.1"/>
    </source>
</evidence>
<dbReference type="AlphaFoldDB" id="A0A6J4MV35"/>
<gene>
    <name evidence="2" type="ORF">AVDCRST_MAG68-5149</name>
</gene>
<proteinExistence type="predicted"/>
<organism evidence="2">
    <name type="scientific">uncultured Gemmatimonadota bacterium</name>
    <dbReference type="NCBI Taxonomy" id="203437"/>
    <lineage>
        <taxon>Bacteria</taxon>
        <taxon>Pseudomonadati</taxon>
        <taxon>Gemmatimonadota</taxon>
        <taxon>environmental samples</taxon>
    </lineage>
</organism>